<dbReference type="EMBL" id="OC870161">
    <property type="protein sequence ID" value="CAD7634907.1"/>
    <property type="molecule type" value="Genomic_DNA"/>
</dbReference>
<keyword evidence="1" id="KW-0539">Nucleus</keyword>
<dbReference type="GO" id="GO:0004528">
    <property type="term" value="F:phosphodiesterase I activity"/>
    <property type="evidence" value="ECO:0007669"/>
    <property type="project" value="UniProtKB-EC"/>
</dbReference>
<dbReference type="InterPro" id="IPR033315">
    <property type="entry name" value="Fan1-like"/>
</dbReference>
<keyword evidence="1" id="KW-0460">Magnesium</keyword>
<comment type="similarity">
    <text evidence="1">Belongs to the FAN1 family.</text>
</comment>
<dbReference type="InterPro" id="IPR049125">
    <property type="entry name" value="FAN1-like_WH"/>
</dbReference>
<keyword evidence="2" id="KW-1133">Transmembrane helix</keyword>
<dbReference type="Proteomes" id="UP000759131">
    <property type="component" value="Unassembled WGS sequence"/>
</dbReference>
<dbReference type="GO" id="GO:0005634">
    <property type="term" value="C:nucleus"/>
    <property type="evidence" value="ECO:0007669"/>
    <property type="project" value="UniProtKB-SubCell"/>
</dbReference>
<dbReference type="GO" id="GO:0008409">
    <property type="term" value="F:5'-3' exonuclease activity"/>
    <property type="evidence" value="ECO:0007669"/>
    <property type="project" value="TreeGrafter"/>
</dbReference>
<comment type="function">
    <text evidence="1">Nuclease required for the repair of DNA interstrand cross-links (ICL). Acts as a 5'-3' exonuclease that anchors at a cut end of DNA and cleaves DNA successively at every third nucleotide, allowing to excise an ICL from one strand through flanking incisions.</text>
</comment>
<keyword evidence="1" id="KW-0540">Nuclease</keyword>
<organism evidence="4">
    <name type="scientific">Medioppia subpectinata</name>
    <dbReference type="NCBI Taxonomy" id="1979941"/>
    <lineage>
        <taxon>Eukaryota</taxon>
        <taxon>Metazoa</taxon>
        <taxon>Ecdysozoa</taxon>
        <taxon>Arthropoda</taxon>
        <taxon>Chelicerata</taxon>
        <taxon>Arachnida</taxon>
        <taxon>Acari</taxon>
        <taxon>Acariformes</taxon>
        <taxon>Sarcoptiformes</taxon>
        <taxon>Oribatida</taxon>
        <taxon>Brachypylina</taxon>
        <taxon>Oppioidea</taxon>
        <taxon>Oppiidae</taxon>
        <taxon>Medioppia</taxon>
    </lineage>
</organism>
<feature type="non-terminal residue" evidence="4">
    <location>
        <position position="1"/>
    </location>
</feature>
<gene>
    <name evidence="4" type="ORF">OSB1V03_LOCUS15299</name>
</gene>
<dbReference type="PANTHER" id="PTHR15749:SF4">
    <property type="entry name" value="FANCONI-ASSOCIATED NUCLEASE 1"/>
    <property type="match status" value="1"/>
</dbReference>
<dbReference type="PANTHER" id="PTHR15749">
    <property type="entry name" value="FANCONI-ASSOCIATED NUCLEASE 1"/>
    <property type="match status" value="1"/>
</dbReference>
<evidence type="ECO:0000313" key="4">
    <source>
        <dbReference type="EMBL" id="CAD7634907.1"/>
    </source>
</evidence>
<evidence type="ECO:0000313" key="5">
    <source>
        <dbReference type="Proteomes" id="UP000759131"/>
    </source>
</evidence>
<dbReference type="GO" id="GO:0017108">
    <property type="term" value="F:5'-flap endonuclease activity"/>
    <property type="evidence" value="ECO:0007669"/>
    <property type="project" value="TreeGrafter"/>
</dbReference>
<name>A0A7R9L4S1_9ACAR</name>
<evidence type="ECO:0000256" key="2">
    <source>
        <dbReference type="SAM" id="Phobius"/>
    </source>
</evidence>
<feature type="domain" description="Fanconi-associated nuclease 1-like winged-helix" evidence="3">
    <location>
        <begin position="16"/>
        <end position="97"/>
    </location>
</feature>
<keyword evidence="1" id="KW-0464">Manganese</keyword>
<dbReference type="AlphaFoldDB" id="A0A7R9L4S1"/>
<dbReference type="Pfam" id="PF21315">
    <property type="entry name" value="FAN1_HTH"/>
    <property type="match status" value="1"/>
</dbReference>
<sequence length="426" mass="50042">MLNDDSNEDSYMKGSYVYHNFRQMIDFVLNDKQYSQLFDANDMNVVQVFTCLSGLAQMLLMRLFIRKKHWIRKNVIKYPEIAENLQPILKELVDNQFLFNETQLTDLKESLDILDTIEVKKIGRSLNGMNMNGLNTKKNIIPAILKYINTCQSVIKTSDKQSDSVTQKLLKSVRSVLKDKCFKVNEKLCEPFERMFLLFCQPDINEDDLNTHLSHEFFKQMKAESRREVYPKFVINGEESIYKTRDQLILYSEAFKLEIEILSAIEKRNLGEDMVDLMDRAEHMYMTTIKDKCDESDTLLPSFLRRYTAGQSYIRLKNSGLIDVEYENIKFNETTIFAESFKCLVNDKTERKNFFKTTDSNGDVTVMSVEDIVIKHYKSNGFTDGIHTESRVYHTILVLLFWDIIYMCDTSDVSDAFRFQYQRFPL</sequence>
<dbReference type="GO" id="GO:0036297">
    <property type="term" value="P:interstrand cross-link repair"/>
    <property type="evidence" value="ECO:0007669"/>
    <property type="project" value="InterPro"/>
</dbReference>
<evidence type="ECO:0000256" key="1">
    <source>
        <dbReference type="RuleBase" id="RU365033"/>
    </source>
</evidence>
<dbReference type="EC" id="3.1.4.1" evidence="1"/>
<accession>A0A7R9L4S1</accession>
<dbReference type="OrthoDB" id="76364at2759"/>
<comment type="subcellular location">
    <subcellularLocation>
        <location evidence="1">Nucleus</location>
    </subcellularLocation>
</comment>
<evidence type="ECO:0000259" key="3">
    <source>
        <dbReference type="Pfam" id="PF21315"/>
    </source>
</evidence>
<feature type="transmembrane region" description="Helical" evidence="2">
    <location>
        <begin position="45"/>
        <end position="65"/>
    </location>
</feature>
<dbReference type="GO" id="GO:0046872">
    <property type="term" value="F:metal ion binding"/>
    <property type="evidence" value="ECO:0007669"/>
    <property type="project" value="UniProtKB-KW"/>
</dbReference>
<keyword evidence="2" id="KW-0472">Membrane</keyword>
<dbReference type="GO" id="GO:0070336">
    <property type="term" value="F:flap-structured DNA binding"/>
    <property type="evidence" value="ECO:0007669"/>
    <property type="project" value="TreeGrafter"/>
</dbReference>
<reference evidence="4" key="1">
    <citation type="submission" date="2020-11" db="EMBL/GenBank/DDBJ databases">
        <authorList>
            <person name="Tran Van P."/>
        </authorList>
    </citation>
    <scope>NUCLEOTIDE SEQUENCE</scope>
</reference>
<dbReference type="EMBL" id="CAJPIZ010015586">
    <property type="protein sequence ID" value="CAG2115337.1"/>
    <property type="molecule type" value="Genomic_DNA"/>
</dbReference>
<protein>
    <recommendedName>
        <fullName evidence="1">Fanconi-associated nuclease</fullName>
        <ecNumber evidence="1">3.1.4.1</ecNumber>
    </recommendedName>
</protein>
<comment type="cofactor">
    <cofactor evidence="1">
        <name>Mg(2+)</name>
        <dbReference type="ChEBI" id="CHEBI:18420"/>
    </cofactor>
    <cofactor evidence="1">
        <name>Mn(2+)</name>
        <dbReference type="ChEBI" id="CHEBI:29035"/>
    </cofactor>
</comment>
<keyword evidence="1" id="KW-0378">Hydrolase</keyword>
<keyword evidence="1" id="KW-0234">DNA repair</keyword>
<keyword evidence="5" id="KW-1185">Reference proteome</keyword>
<keyword evidence="1" id="KW-0479">Metal-binding</keyword>
<keyword evidence="2" id="KW-0812">Transmembrane</keyword>
<comment type="catalytic activity">
    <reaction evidence="1">
        <text>Hydrolytically removes 5'-nucleotides successively from the 3'-hydroxy termini of 3'-hydroxy-terminated oligonucleotides.</text>
        <dbReference type="EC" id="3.1.4.1"/>
    </reaction>
</comment>
<proteinExistence type="inferred from homology"/>
<keyword evidence="1" id="KW-0227">DNA damage</keyword>